<dbReference type="AlphaFoldDB" id="A0A075HVA2"/>
<keyword evidence="4 6" id="KW-0274">FAD</keyword>
<organism evidence="9">
    <name type="scientific">uncultured marine thaumarchaeote KM3_87_A02</name>
    <dbReference type="NCBI Taxonomy" id="1456325"/>
    <lineage>
        <taxon>Archaea</taxon>
        <taxon>Nitrososphaerota</taxon>
        <taxon>environmental samples</taxon>
    </lineage>
</organism>
<dbReference type="Pfam" id="PF02852">
    <property type="entry name" value="Pyr_redox_dim"/>
    <property type="match status" value="1"/>
</dbReference>
<feature type="domain" description="FAD/NAD(P)-binding" evidence="8">
    <location>
        <begin position="3"/>
        <end position="308"/>
    </location>
</feature>
<evidence type="ECO:0000256" key="6">
    <source>
        <dbReference type="RuleBase" id="RU003692"/>
    </source>
</evidence>
<dbReference type="GO" id="GO:0006103">
    <property type="term" value="P:2-oxoglutarate metabolic process"/>
    <property type="evidence" value="ECO:0007669"/>
    <property type="project" value="TreeGrafter"/>
</dbReference>
<dbReference type="Gene3D" id="3.30.390.30">
    <property type="match status" value="1"/>
</dbReference>
<evidence type="ECO:0000256" key="5">
    <source>
        <dbReference type="ARBA" id="ARBA00023027"/>
    </source>
</evidence>
<dbReference type="PIRSF" id="PIRSF000350">
    <property type="entry name" value="Mercury_reductase_MerA"/>
    <property type="match status" value="1"/>
</dbReference>
<dbReference type="GO" id="GO:0005737">
    <property type="term" value="C:cytoplasm"/>
    <property type="evidence" value="ECO:0007669"/>
    <property type="project" value="UniProtKB-SubCell"/>
</dbReference>
<reference evidence="9" key="1">
    <citation type="journal article" date="2014" name="Genome Biol. Evol.">
        <title>Pangenome evidence for extensive interdomain horizontal transfer affecting lineage core and shell genes in uncultured planktonic thaumarchaeota and euryarchaeota.</title>
        <authorList>
            <person name="Deschamps P."/>
            <person name="Zivanovic Y."/>
            <person name="Moreira D."/>
            <person name="Rodriguez-Valera F."/>
            <person name="Lopez-Garcia P."/>
        </authorList>
    </citation>
    <scope>NUCLEOTIDE SEQUENCE</scope>
</reference>
<dbReference type="PRINTS" id="PR00411">
    <property type="entry name" value="PNDRDTASEI"/>
</dbReference>
<proteinExistence type="inferred from homology"/>
<comment type="similarity">
    <text evidence="2 6">Belongs to the class-I pyridine nucleotide-disulfide oxidoreductase family.</text>
</comment>
<name>A0A075HVA2_9ARCH</name>
<keyword evidence="5 6" id="KW-0520">NAD</keyword>
<dbReference type="InterPro" id="IPR006258">
    <property type="entry name" value="Lipoamide_DH"/>
</dbReference>
<evidence type="ECO:0000256" key="3">
    <source>
        <dbReference type="ARBA" id="ARBA00022630"/>
    </source>
</evidence>
<dbReference type="InterPro" id="IPR001100">
    <property type="entry name" value="Pyr_nuc-diS_OxRdtase"/>
</dbReference>
<evidence type="ECO:0000256" key="1">
    <source>
        <dbReference type="ARBA" id="ARBA00004496"/>
    </source>
</evidence>
<dbReference type="GO" id="GO:0050660">
    <property type="term" value="F:flavin adenine dinucleotide binding"/>
    <property type="evidence" value="ECO:0007669"/>
    <property type="project" value="InterPro"/>
</dbReference>
<dbReference type="InterPro" id="IPR023753">
    <property type="entry name" value="FAD/NAD-binding_dom"/>
</dbReference>
<protein>
    <recommendedName>
        <fullName evidence="6">Dihydrolipoyl dehydrogenase</fullName>
        <ecNumber evidence="6">1.8.1.4</ecNumber>
    </recommendedName>
</protein>
<dbReference type="PANTHER" id="PTHR22912">
    <property type="entry name" value="DISULFIDE OXIDOREDUCTASE"/>
    <property type="match status" value="1"/>
</dbReference>
<dbReference type="Pfam" id="PF07992">
    <property type="entry name" value="Pyr_redox_2"/>
    <property type="match status" value="1"/>
</dbReference>
<feature type="domain" description="Pyridine nucleotide-disulphide oxidoreductase dimerisation" evidence="7">
    <location>
        <begin position="327"/>
        <end position="424"/>
    </location>
</feature>
<evidence type="ECO:0000259" key="7">
    <source>
        <dbReference type="Pfam" id="PF02852"/>
    </source>
</evidence>
<comment type="subcellular location">
    <subcellularLocation>
        <location evidence="1">Cytoplasm</location>
    </subcellularLocation>
</comment>
<dbReference type="EMBL" id="KF901139">
    <property type="protein sequence ID" value="AIF19515.1"/>
    <property type="molecule type" value="Genomic_DNA"/>
</dbReference>
<keyword evidence="6" id="KW-0676">Redox-active center</keyword>
<dbReference type="PRINTS" id="PR00368">
    <property type="entry name" value="FADPNR"/>
</dbReference>
<evidence type="ECO:0000256" key="4">
    <source>
        <dbReference type="ARBA" id="ARBA00022827"/>
    </source>
</evidence>
<comment type="cofactor">
    <cofactor evidence="6">
        <name>FAD</name>
        <dbReference type="ChEBI" id="CHEBI:57692"/>
    </cofactor>
    <text evidence="6">Binds 1 FAD per subunit.</text>
</comment>
<dbReference type="SUPFAM" id="SSF55424">
    <property type="entry name" value="FAD/NAD-linked reductases, dimerisation (C-terminal) domain"/>
    <property type="match status" value="1"/>
</dbReference>
<dbReference type="PANTHER" id="PTHR22912:SF217">
    <property type="entry name" value="DIHYDROLIPOYL DEHYDROGENASE"/>
    <property type="match status" value="1"/>
</dbReference>
<accession>A0A075HVA2</accession>
<gene>
    <name evidence="9" type="primary">DLD</name>
    <name evidence="9" type="synonym">lpd</name>
    <name evidence="9" type="synonym">pdhD</name>
</gene>
<dbReference type="Gene3D" id="3.50.50.60">
    <property type="entry name" value="FAD/NAD(P)-binding domain"/>
    <property type="match status" value="2"/>
</dbReference>
<evidence type="ECO:0000259" key="8">
    <source>
        <dbReference type="Pfam" id="PF07992"/>
    </source>
</evidence>
<dbReference type="NCBIfam" id="TIGR01350">
    <property type="entry name" value="lipoamide_DH"/>
    <property type="match status" value="1"/>
</dbReference>
<dbReference type="GO" id="GO:0004148">
    <property type="term" value="F:dihydrolipoyl dehydrogenase (NADH) activity"/>
    <property type="evidence" value="ECO:0007669"/>
    <property type="project" value="UniProtKB-EC"/>
</dbReference>
<dbReference type="InterPro" id="IPR036188">
    <property type="entry name" value="FAD/NAD-bd_sf"/>
</dbReference>
<comment type="catalytic activity">
    <reaction evidence="6">
        <text>N(6)-[(R)-dihydrolipoyl]-L-lysyl-[protein] + NAD(+) = N(6)-[(R)-lipoyl]-L-lysyl-[protein] + NADH + H(+)</text>
        <dbReference type="Rhea" id="RHEA:15045"/>
        <dbReference type="Rhea" id="RHEA-COMP:10474"/>
        <dbReference type="Rhea" id="RHEA-COMP:10475"/>
        <dbReference type="ChEBI" id="CHEBI:15378"/>
        <dbReference type="ChEBI" id="CHEBI:57540"/>
        <dbReference type="ChEBI" id="CHEBI:57945"/>
        <dbReference type="ChEBI" id="CHEBI:83099"/>
        <dbReference type="ChEBI" id="CHEBI:83100"/>
        <dbReference type="EC" id="1.8.1.4"/>
    </reaction>
</comment>
<evidence type="ECO:0000313" key="9">
    <source>
        <dbReference type="EMBL" id="AIF19515.1"/>
    </source>
</evidence>
<comment type="miscellaneous">
    <text evidence="6">The active site is a redox-active disulfide bond.</text>
</comment>
<keyword evidence="6 9" id="KW-0560">Oxidoreductase</keyword>
<dbReference type="InterPro" id="IPR016156">
    <property type="entry name" value="FAD/NAD-linked_Rdtase_dimer_sf"/>
</dbReference>
<dbReference type="InterPro" id="IPR050151">
    <property type="entry name" value="Class-I_Pyr_Nuc-Dis_Oxidored"/>
</dbReference>
<evidence type="ECO:0000256" key="2">
    <source>
        <dbReference type="ARBA" id="ARBA00007532"/>
    </source>
</evidence>
<dbReference type="SUPFAM" id="SSF51905">
    <property type="entry name" value="FAD/NAD(P)-binding domain"/>
    <property type="match status" value="1"/>
</dbReference>
<sequence>MMYDAVIIGAGPGGYVCAIEISKLGGKVCIVEKNGFGGTCTQRGCIPTKYLHSVGDFVRKASISKSYGIDSKIDLDYKILKSKMFTTVGKLASGIQLLLKDNGVEIVEGEAEIIAPNKVKVGSKILETKNVVIATGSTPVPISGYDFKEKILSTDTFWSIEELPKSIAVIGGGYSGCEFASILNVLGCKVWLIEMEEALMPGNPPEIGKTLEKYMRIDGITVLTNSRVEKITDEGILVNGQNIDVEKILVCVGRKPNISSDEMKKLGIEFSGKGIDVNKKMLTSISNIYAIGDITGKYQLAHVASKQGEVAAHNITGHDSEMDYSVIPFCVFTFPEVSFVGDCSGKSGEFPLRANAKANCLEDTRGFIKVFEKNGICVGAIIIGTRASELIGEATIAIESQLKIEKFLEVIHAHPTLSEAFTEAVRDINGQSIHLPSRTKS</sequence>
<dbReference type="EC" id="1.8.1.4" evidence="6"/>
<keyword evidence="3 6" id="KW-0285">Flavoprotein</keyword>
<dbReference type="InterPro" id="IPR004099">
    <property type="entry name" value="Pyr_nucl-diS_OxRdtase_dimer"/>
</dbReference>